<protein>
    <recommendedName>
        <fullName evidence="3">SH3 domain-containing protein</fullName>
    </recommendedName>
</protein>
<reference evidence="2" key="1">
    <citation type="submission" date="2024-04" db="EMBL/GenBank/DDBJ databases">
        <title>Phylogenomic analyses of a clade within the roseobacter group suggest taxonomic reassignments of species of the genera Aestuariivita, Citreicella, Loktanella, Nautella, Pelagibaca, Ruegeria, Thalassobius, Thiobacimonas and Tropicibacter, and the proposal o.</title>
        <authorList>
            <person name="Jeon C.O."/>
        </authorList>
    </citation>
    <scope>NUCLEOTIDE SEQUENCE [LARGE SCALE GENOMIC DNA]</scope>
    <source>
        <strain evidence="2">BS5-3</strain>
    </source>
</reference>
<accession>A0ABZ2V8Z7</accession>
<dbReference type="Gene3D" id="2.30.30.40">
    <property type="entry name" value="SH3 Domains"/>
    <property type="match status" value="1"/>
</dbReference>
<name>A0ABZ2V8Z7_9RHOB</name>
<evidence type="ECO:0000313" key="2">
    <source>
        <dbReference type="Proteomes" id="UP001440612"/>
    </source>
</evidence>
<evidence type="ECO:0000313" key="1">
    <source>
        <dbReference type="EMBL" id="WZC49063.1"/>
    </source>
</evidence>
<dbReference type="RefSeq" id="WP_341367175.1">
    <property type="nucleotide sequence ID" value="NZ_CP150951.2"/>
</dbReference>
<proteinExistence type="predicted"/>
<evidence type="ECO:0008006" key="3">
    <source>
        <dbReference type="Google" id="ProtNLM"/>
    </source>
</evidence>
<gene>
    <name evidence="1" type="ORF">AABB29_19910</name>
</gene>
<organism evidence="1 2">
    <name type="scientific">Yoonia phaeophyticola</name>
    <dbReference type="NCBI Taxonomy" id="3137369"/>
    <lineage>
        <taxon>Bacteria</taxon>
        <taxon>Pseudomonadati</taxon>
        <taxon>Pseudomonadota</taxon>
        <taxon>Alphaproteobacteria</taxon>
        <taxon>Rhodobacterales</taxon>
        <taxon>Paracoccaceae</taxon>
        <taxon>Yoonia</taxon>
    </lineage>
</organism>
<keyword evidence="2" id="KW-1185">Reference proteome</keyword>
<sequence length="137" mass="15178">MTEKTNMKCVVTMFLSVICATAGLAEDRTYGSVYLSGLARVDTWPYNSPGVFSAMVCNVNGPDGFLSVRDGPGSEYEQVRAFNRLAILEVDTRDRIGNWVRVVSGSRTHTPAGYPQEYRALPVRGWAHDSYLCSFID</sequence>
<dbReference type="Proteomes" id="UP001440612">
    <property type="component" value="Chromosome"/>
</dbReference>
<dbReference type="EMBL" id="CP150951">
    <property type="protein sequence ID" value="WZC49063.1"/>
    <property type="molecule type" value="Genomic_DNA"/>
</dbReference>